<accession>A0A0V1LXF8</accession>
<gene>
    <name evidence="1" type="ORF">T10_12148</name>
</gene>
<proteinExistence type="predicted"/>
<organism evidence="1 2">
    <name type="scientific">Trichinella papuae</name>
    <dbReference type="NCBI Taxonomy" id="268474"/>
    <lineage>
        <taxon>Eukaryota</taxon>
        <taxon>Metazoa</taxon>
        <taxon>Ecdysozoa</taxon>
        <taxon>Nematoda</taxon>
        <taxon>Enoplea</taxon>
        <taxon>Dorylaimia</taxon>
        <taxon>Trichinellida</taxon>
        <taxon>Trichinellidae</taxon>
        <taxon>Trichinella</taxon>
    </lineage>
</organism>
<dbReference type="AlphaFoldDB" id="A0A0V1LXF8"/>
<dbReference type="EMBL" id="JYDO01001373">
    <property type="protein sequence ID" value="KRZ64202.1"/>
    <property type="molecule type" value="Genomic_DNA"/>
</dbReference>
<evidence type="ECO:0000313" key="1">
    <source>
        <dbReference type="EMBL" id="KRZ64202.1"/>
    </source>
</evidence>
<name>A0A0V1LXF8_9BILA</name>
<keyword evidence="2" id="KW-1185">Reference proteome</keyword>
<reference evidence="1 2" key="1">
    <citation type="submission" date="2015-01" db="EMBL/GenBank/DDBJ databases">
        <title>Evolution of Trichinella species and genotypes.</title>
        <authorList>
            <person name="Korhonen P.K."/>
            <person name="Edoardo P."/>
            <person name="Giuseppe L.R."/>
            <person name="Gasser R.B."/>
        </authorList>
    </citation>
    <scope>NUCLEOTIDE SEQUENCE [LARGE SCALE GENOMIC DNA]</scope>
    <source>
        <strain evidence="1">ISS1980</strain>
    </source>
</reference>
<protein>
    <submittedName>
        <fullName evidence="1">Uncharacterized protein</fullName>
    </submittedName>
</protein>
<evidence type="ECO:0000313" key="2">
    <source>
        <dbReference type="Proteomes" id="UP000054843"/>
    </source>
</evidence>
<comment type="caution">
    <text evidence="1">The sequence shown here is derived from an EMBL/GenBank/DDBJ whole genome shotgun (WGS) entry which is preliminary data.</text>
</comment>
<dbReference type="Proteomes" id="UP000054843">
    <property type="component" value="Unassembled WGS sequence"/>
</dbReference>
<sequence>MYKMLFRLSDDFVLMTSKYFSDFALKFSENFSGLQTKF</sequence>